<feature type="transmembrane region" description="Helical" evidence="1">
    <location>
        <begin position="236"/>
        <end position="254"/>
    </location>
</feature>
<keyword evidence="1" id="KW-0739">Sodium transport</keyword>
<proteinExistence type="inferred from homology"/>
<feature type="transmembrane region" description="Helical" evidence="1">
    <location>
        <begin position="84"/>
        <end position="107"/>
    </location>
</feature>
<accession>A0AA87CRM6</accession>
<keyword evidence="1" id="KW-0472">Membrane</keyword>
<feature type="transmembrane region" description="Helical" evidence="1">
    <location>
        <begin position="324"/>
        <end position="347"/>
    </location>
</feature>
<dbReference type="Pfam" id="PF03616">
    <property type="entry name" value="Glt_symporter"/>
    <property type="match status" value="1"/>
</dbReference>
<name>A0AA87CRM6_PROST</name>
<keyword evidence="1" id="KW-1133">Transmembrane helix</keyword>
<evidence type="ECO:0000313" key="3">
    <source>
        <dbReference type="EMBL" id="EDU60092.1"/>
    </source>
</evidence>
<dbReference type="GO" id="GO:0015813">
    <property type="term" value="P:L-glutamate transmembrane transport"/>
    <property type="evidence" value="ECO:0007669"/>
    <property type="project" value="UniProtKB-UniRule"/>
</dbReference>
<dbReference type="Proteomes" id="UP000004506">
    <property type="component" value="Unassembled WGS sequence"/>
</dbReference>
<keyword evidence="1" id="KW-0029">Amino-acid transport</keyword>
<gene>
    <name evidence="1 3" type="primary">gltS</name>
    <name evidence="3" type="ORF">PROSTU_03296</name>
</gene>
<dbReference type="PANTHER" id="PTHR36178:SF1">
    <property type="entry name" value="SODIUM_GLUTAMATE SYMPORTER"/>
    <property type="match status" value="1"/>
</dbReference>
<dbReference type="PANTHER" id="PTHR36178">
    <property type="entry name" value="SLR0625 PROTEIN"/>
    <property type="match status" value="1"/>
</dbReference>
<evidence type="ECO:0000256" key="1">
    <source>
        <dbReference type="HAMAP-Rule" id="MF_02062"/>
    </source>
</evidence>
<keyword evidence="1" id="KW-0813">Transport</keyword>
<keyword evidence="1" id="KW-0769">Symport</keyword>
<evidence type="ECO:0000256" key="2">
    <source>
        <dbReference type="NCBIfam" id="TIGR00210"/>
    </source>
</evidence>
<comment type="subcellular location">
    <subcellularLocation>
        <location evidence="1">Cell inner membrane</location>
        <topology evidence="1">Multi-pass membrane protein</topology>
    </subcellularLocation>
</comment>
<reference evidence="3 4" key="3">
    <citation type="submission" date="2008-05" db="EMBL/GenBank/DDBJ databases">
        <authorList>
            <person name="Fulton L."/>
            <person name="Clifton S."/>
            <person name="Fulton B."/>
            <person name="Xu J."/>
            <person name="Minx P."/>
            <person name="Pepin K.H."/>
            <person name="Johnson M."/>
            <person name="Thiruvilangam P."/>
            <person name="Bhonagiri V."/>
            <person name="Nash W.E."/>
            <person name="Mardis E.R."/>
            <person name="Wilson R.K."/>
        </authorList>
    </citation>
    <scope>NUCLEOTIDE SEQUENCE [LARGE SCALE GENOMIC DNA]</scope>
    <source>
        <strain evidence="3 4">ATCC 25827</strain>
    </source>
</reference>
<dbReference type="GO" id="GO:0015501">
    <property type="term" value="F:glutamate:sodium symporter activity"/>
    <property type="evidence" value="ECO:0007669"/>
    <property type="project" value="UniProtKB-UniRule"/>
</dbReference>
<sequence>MRLAAKDDKLRKRAHRENYMTLQLDTLSTLLLTVLCLLMGIHLKKRIEWLQRFCIPSPVIGGFLVSLIIWGLKSFNLAEIQFDTSLQTFLMVAFFTTIGIDGSFRILKNGGKLLFIYLFICWFTVIFQDTFGAGLAHLLGIDPVIGVMAGGVSLTGGHGGAAAFGQMAEGLGVQSATVAAIAAATFGLITGSLLGGPIASFLIKKYKVTIQADESVQSPKVTETIAGKIESIDAHAFLKMLALVLGIMVIGQFASAQFTKATGFSLPSYVGAMIIAIIIRNINDQVNLFKINQKSVDLISEVSLGLFLTMAMMSLKIWELKDVALPLFIILFAQVVVLVLLVVFVIFKLLGKDYDAAVMCAGLMGHGLGATPNAMANMSSVCERYKHVSMKAFMIVPLSGAVLIDLVGIPYHTWLINILS</sequence>
<feature type="transmembrane region" description="Helical" evidence="1">
    <location>
        <begin position="393"/>
        <end position="414"/>
    </location>
</feature>
<dbReference type="AlphaFoldDB" id="A0AA87CRM6"/>
<comment type="function">
    <text evidence="1">Catalyzes the sodium-dependent transport of glutamate.</text>
</comment>
<protein>
    <recommendedName>
        <fullName evidence="1 2">Sodium/glutamate symporter</fullName>
    </recommendedName>
</protein>
<dbReference type="EMBL" id="ABJD02000101">
    <property type="protein sequence ID" value="EDU60092.1"/>
    <property type="molecule type" value="Genomic_DNA"/>
</dbReference>
<feature type="transmembrane region" description="Helical" evidence="1">
    <location>
        <begin position="266"/>
        <end position="283"/>
    </location>
</feature>
<reference evidence="4" key="2">
    <citation type="submission" date="2008-04" db="EMBL/GenBank/DDBJ databases">
        <title>Draft genome sequence of Providencia stuartii(ATCC 25827).</title>
        <authorList>
            <person name="Sudarsanam P."/>
            <person name="Ley R."/>
            <person name="Guruge J."/>
            <person name="Turnbaugh P.J."/>
            <person name="Mahowald M."/>
            <person name="Liep D."/>
            <person name="Gordon J."/>
        </authorList>
    </citation>
    <scope>NUCLEOTIDE SEQUENCE [LARGE SCALE GENOMIC DNA]</scope>
    <source>
        <strain evidence="4">ATCC 25827</strain>
    </source>
</reference>
<keyword evidence="1" id="KW-1003">Cell membrane</keyword>
<dbReference type="NCBIfam" id="TIGR00210">
    <property type="entry name" value="gltS"/>
    <property type="match status" value="1"/>
</dbReference>
<dbReference type="HAMAP" id="MF_02062">
    <property type="entry name" value="GltS"/>
    <property type="match status" value="1"/>
</dbReference>
<feature type="transmembrane region" description="Helical" evidence="1">
    <location>
        <begin position="53"/>
        <end position="72"/>
    </location>
</feature>
<keyword evidence="1" id="KW-0812">Transmembrane</keyword>
<keyword evidence="1" id="KW-0997">Cell inner membrane</keyword>
<keyword evidence="1" id="KW-0915">Sodium</keyword>
<feature type="transmembrane region" description="Helical" evidence="1">
    <location>
        <begin position="295"/>
        <end position="318"/>
    </location>
</feature>
<feature type="transmembrane region" description="Helical" evidence="1">
    <location>
        <begin position="20"/>
        <end position="41"/>
    </location>
</feature>
<dbReference type="GO" id="GO:0005886">
    <property type="term" value="C:plasma membrane"/>
    <property type="evidence" value="ECO:0007669"/>
    <property type="project" value="UniProtKB-SubCell"/>
</dbReference>
<feature type="transmembrane region" description="Helical" evidence="1">
    <location>
        <begin position="178"/>
        <end position="203"/>
    </location>
</feature>
<evidence type="ECO:0000313" key="4">
    <source>
        <dbReference type="Proteomes" id="UP000004506"/>
    </source>
</evidence>
<comment type="caution">
    <text evidence="3">The sequence shown here is derived from an EMBL/GenBank/DDBJ whole genome shotgun (WGS) entry which is preliminary data.</text>
</comment>
<keyword evidence="1" id="KW-0406">Ion transport</keyword>
<reference evidence="4" key="1">
    <citation type="submission" date="2008-04" db="EMBL/GenBank/DDBJ databases">
        <title>Draft genome sequence of Providencia stuartii (ATCC 25827).</title>
        <authorList>
            <person name="Sudarsanam P."/>
            <person name="Ley R."/>
            <person name="Guruge J."/>
            <person name="Turnbaugh P.J."/>
            <person name="Mahowald M."/>
            <person name="Liep D."/>
            <person name="Gordon J."/>
        </authorList>
    </citation>
    <scope>NUCLEOTIDE SEQUENCE [LARGE SCALE GENOMIC DNA]</scope>
    <source>
        <strain evidence="4">ATCC 25827</strain>
    </source>
</reference>
<feature type="transmembrane region" description="Helical" evidence="1">
    <location>
        <begin position="114"/>
        <end position="139"/>
    </location>
</feature>
<dbReference type="InterPro" id="IPR004445">
    <property type="entry name" value="GltS"/>
</dbReference>
<organism evidence="3 4">
    <name type="scientific">Providencia stuartii ATCC 25827</name>
    <dbReference type="NCBI Taxonomy" id="471874"/>
    <lineage>
        <taxon>Bacteria</taxon>
        <taxon>Pseudomonadati</taxon>
        <taxon>Pseudomonadota</taxon>
        <taxon>Gammaproteobacteria</taxon>
        <taxon>Enterobacterales</taxon>
        <taxon>Morganellaceae</taxon>
        <taxon>Providencia</taxon>
    </lineage>
</organism>
<comment type="similarity">
    <text evidence="1">Belongs to the glutamate:Na(+) symporter (ESS) (TC 2.A.27) family.</text>
</comment>